<feature type="region of interest" description="Disordered" evidence="1">
    <location>
        <begin position="801"/>
        <end position="915"/>
    </location>
</feature>
<keyword evidence="3" id="KW-1185">Reference proteome</keyword>
<organism evidence="2 3">
    <name type="scientific">Xylaria grammica</name>
    <dbReference type="NCBI Taxonomy" id="363999"/>
    <lineage>
        <taxon>Eukaryota</taxon>
        <taxon>Fungi</taxon>
        <taxon>Dikarya</taxon>
        <taxon>Ascomycota</taxon>
        <taxon>Pezizomycotina</taxon>
        <taxon>Sordariomycetes</taxon>
        <taxon>Xylariomycetidae</taxon>
        <taxon>Xylariales</taxon>
        <taxon>Xylariaceae</taxon>
        <taxon>Xylaria</taxon>
    </lineage>
</organism>
<sequence length="915" mass="101960">MHRAPATRWLSTALNLSEKPAKLELPVFLCPSVRTTNSYFPRSSARVLSRQQLAPWLASRRCLHVQVDSSITVSPVSSPPPPIQSIPTKSLPRQCRGCGALSQTSHPNQPGYFDLSRNAVKKYLGADGPSSRSRSEDKIFEDALRRLDSKELEKQGVDMQALALSLPPTDTKPRAPSKKPLCDRCHFLLHNHTGESIYHPSVDSIYDTLLESPYKYNHVYHVLDAADFPMSLLPKLSQLLNTMPLRSKNRRSRAGRFYHGQRTDISFVITRADLLAPTKPQVDTLFPYLREVLREALGRFGDSVRLGNLRAVSAKRSWWTKELKEDIWKRGGAGWMLGKANVGKSQLFEAVFPKGRMDWDPSKHQITIDMEAKAKEELASPPKQDIRDNAHPDHTGPIQDSFLDEFSLLPPAPQETQYPEMPIVSDLPGTTASPIRVPFGNGRGELIDLPGLERTSLEHHVKKEHRLSLLMQSRIVPEQMTLREGQSLLLGGFIRITPREPAPIMLTYAFTPIKPHVCRTDKAIGIQNQTGEVNVENIAVLGTGDNTKLAGSYELKWDVTKQRTGPLTRKNAIGLDVERLPYRVLSTDILIEGVGWVEIVAQVRTKDLFTSRPHLAIEETKVDTKFDNQLSDFERFEAMAEGGGDKKKKLPLPPATGEEGEPNWPIVDVYSPEGKFISYRKPMNGWMLNKPIATAESRRSRPRKSMKGAKKLEKKLRQAAATSEQLGLAHPGPDTRRGALRFRDADSHHNARVTAPAILRLRGANRPSSQRVQWAENVVDNEGLGRKSSKVCCIYHAPRAVGESSDDDSSSDSSSSSSDSDPDSDDNARYDARERALAQRRARDRQQQHRHTPDCAHGHEHGHSEHDGRGGGDAKRKSARRPSPNAYEKQPRPKPRNDAGGAGPSSPRPGPNINA</sequence>
<feature type="compositionally biased region" description="Basic residues" evidence="1">
    <location>
        <begin position="700"/>
        <end position="714"/>
    </location>
</feature>
<feature type="compositionally biased region" description="Pro residues" evidence="1">
    <location>
        <begin position="906"/>
        <end position="915"/>
    </location>
</feature>
<dbReference type="Gene3D" id="3.40.50.300">
    <property type="entry name" value="P-loop containing nucleotide triphosphate hydrolases"/>
    <property type="match status" value="1"/>
</dbReference>
<dbReference type="GO" id="GO:0005739">
    <property type="term" value="C:mitochondrion"/>
    <property type="evidence" value="ECO:0007669"/>
    <property type="project" value="TreeGrafter"/>
</dbReference>
<name>A0A439D2A4_9PEZI</name>
<proteinExistence type="predicted"/>
<feature type="compositionally biased region" description="Basic and acidic residues" evidence="1">
    <location>
        <begin position="826"/>
        <end position="837"/>
    </location>
</feature>
<dbReference type="GO" id="GO:0004865">
    <property type="term" value="F:protein serine/threonine phosphatase inhibitor activity"/>
    <property type="evidence" value="ECO:0007669"/>
    <property type="project" value="InterPro"/>
</dbReference>
<evidence type="ECO:0000313" key="2">
    <source>
        <dbReference type="EMBL" id="RWA08583.1"/>
    </source>
</evidence>
<dbReference type="InterPro" id="IPR050896">
    <property type="entry name" value="Mito_lipid_metab_GTPase"/>
</dbReference>
<dbReference type="InterPro" id="IPR027417">
    <property type="entry name" value="P-loop_NTPase"/>
</dbReference>
<dbReference type="EMBL" id="RYZI01000192">
    <property type="protein sequence ID" value="RWA08583.1"/>
    <property type="molecule type" value="Genomic_DNA"/>
</dbReference>
<dbReference type="Pfam" id="PF07491">
    <property type="entry name" value="PPI_Ypi1"/>
    <property type="match status" value="1"/>
</dbReference>
<dbReference type="Proteomes" id="UP000286045">
    <property type="component" value="Unassembled WGS sequence"/>
</dbReference>
<dbReference type="PANTHER" id="PTHR46434">
    <property type="entry name" value="GENETIC INTERACTOR OF PROHIBITINS 3, MITOCHONDRIAL"/>
    <property type="match status" value="1"/>
</dbReference>
<evidence type="ECO:0008006" key="4">
    <source>
        <dbReference type="Google" id="ProtNLM"/>
    </source>
</evidence>
<evidence type="ECO:0000313" key="3">
    <source>
        <dbReference type="Proteomes" id="UP000286045"/>
    </source>
</evidence>
<dbReference type="PANTHER" id="PTHR46434:SF1">
    <property type="entry name" value="GENETIC INTERACTOR OF PROHIBITINS 3, MITOCHONDRIAL"/>
    <property type="match status" value="1"/>
</dbReference>
<dbReference type="AlphaFoldDB" id="A0A439D2A4"/>
<protein>
    <recommendedName>
        <fullName evidence="4">Type 1 phosphatases regulator</fullName>
    </recommendedName>
</protein>
<evidence type="ECO:0000256" key="1">
    <source>
        <dbReference type="SAM" id="MobiDB-lite"/>
    </source>
</evidence>
<dbReference type="SUPFAM" id="SSF52540">
    <property type="entry name" value="P-loop containing nucleoside triphosphate hydrolases"/>
    <property type="match status" value="1"/>
</dbReference>
<dbReference type="InterPro" id="IPR011107">
    <property type="entry name" value="PPI_Ypi1"/>
</dbReference>
<reference evidence="2 3" key="1">
    <citation type="submission" date="2018-12" db="EMBL/GenBank/DDBJ databases">
        <title>Draft genome sequence of Xylaria grammica IHI A82.</title>
        <authorList>
            <person name="Buettner E."/>
            <person name="Kellner H."/>
        </authorList>
    </citation>
    <scope>NUCLEOTIDE SEQUENCE [LARGE SCALE GENOMIC DNA]</scope>
    <source>
        <strain evidence="2 3">IHI A82</strain>
    </source>
</reference>
<feature type="region of interest" description="Disordered" evidence="1">
    <location>
        <begin position="641"/>
        <end position="664"/>
    </location>
</feature>
<feature type="region of interest" description="Disordered" evidence="1">
    <location>
        <begin position="694"/>
        <end position="748"/>
    </location>
</feature>
<accession>A0A439D2A4</accession>
<dbReference type="STRING" id="363999.A0A439D2A4"/>
<comment type="caution">
    <text evidence="2">The sequence shown here is derived from an EMBL/GenBank/DDBJ whole genome shotgun (WGS) entry which is preliminary data.</text>
</comment>
<feature type="compositionally biased region" description="Basic and acidic residues" evidence="1">
    <location>
        <begin position="844"/>
        <end position="876"/>
    </location>
</feature>
<gene>
    <name evidence="2" type="ORF">EKO27_g6509</name>
</gene>
<feature type="compositionally biased region" description="Basic and acidic residues" evidence="1">
    <location>
        <begin position="733"/>
        <end position="748"/>
    </location>
</feature>